<dbReference type="EMBL" id="FJVC01000198">
    <property type="protein sequence ID" value="CZT44920.1"/>
    <property type="molecule type" value="Genomic_DNA"/>
</dbReference>
<gene>
    <name evidence="1" type="ORF">RSE6_05172</name>
</gene>
<evidence type="ECO:0000313" key="2">
    <source>
        <dbReference type="Proteomes" id="UP000177625"/>
    </source>
</evidence>
<dbReference type="AlphaFoldDB" id="A0A1E1M745"/>
<proteinExistence type="predicted"/>
<organism evidence="1 2">
    <name type="scientific">Rhynchosporium secalis</name>
    <name type="common">Barley scald fungus</name>
    <dbReference type="NCBI Taxonomy" id="38038"/>
    <lineage>
        <taxon>Eukaryota</taxon>
        <taxon>Fungi</taxon>
        <taxon>Dikarya</taxon>
        <taxon>Ascomycota</taxon>
        <taxon>Pezizomycotina</taxon>
        <taxon>Leotiomycetes</taxon>
        <taxon>Helotiales</taxon>
        <taxon>Ploettnerulaceae</taxon>
        <taxon>Rhynchosporium</taxon>
    </lineage>
</organism>
<sequence length="187" mass="21038">MPAAVLQFRRSARDLKLAVAGPVARTPSPRYVFEIYDFLRGGWVNAVIDTGPYTAIYARAACLLSDAPDAITARVSILIYHPLGRLGALFRHGRSLLYRPTGQSHLERRVGAVTQKKKWEKIKGNPAAGIDLWVWDREFNNVRCWGKLKGDRKLADKWTKNGVVRDLVIDKLIERGLLAVDFQDINA</sequence>
<evidence type="ECO:0000313" key="1">
    <source>
        <dbReference type="EMBL" id="CZT44920.1"/>
    </source>
</evidence>
<reference evidence="2" key="1">
    <citation type="submission" date="2016-03" db="EMBL/GenBank/DDBJ databases">
        <authorList>
            <person name="Guldener U."/>
        </authorList>
    </citation>
    <scope>NUCLEOTIDE SEQUENCE [LARGE SCALE GENOMIC DNA]</scope>
</reference>
<protein>
    <submittedName>
        <fullName evidence="1">Uncharacterized protein</fullName>
    </submittedName>
</protein>
<accession>A0A1E1M745</accession>
<keyword evidence="2" id="KW-1185">Reference proteome</keyword>
<dbReference type="Proteomes" id="UP000177625">
    <property type="component" value="Unassembled WGS sequence"/>
</dbReference>
<name>A0A1E1M745_RHYSE</name>